<dbReference type="EMBL" id="CP000473">
    <property type="protein sequence ID" value="ABJ84454.1"/>
    <property type="molecule type" value="Genomic_DNA"/>
</dbReference>
<evidence type="ECO:0000259" key="7">
    <source>
        <dbReference type="PROSITE" id="PS50110"/>
    </source>
</evidence>
<dbReference type="KEGG" id="sus:Acid_3481"/>
<dbReference type="PRINTS" id="PR00038">
    <property type="entry name" value="HTHLUXR"/>
</dbReference>
<dbReference type="eggNOG" id="COG2197">
    <property type="taxonomic scope" value="Bacteria"/>
</dbReference>
<dbReference type="InterPro" id="IPR016032">
    <property type="entry name" value="Sig_transdc_resp-reg_C-effctor"/>
</dbReference>
<dbReference type="GO" id="GO:0003677">
    <property type="term" value="F:DNA binding"/>
    <property type="evidence" value="ECO:0007669"/>
    <property type="project" value="UniProtKB-KW"/>
</dbReference>
<dbReference type="Pfam" id="PF00196">
    <property type="entry name" value="GerE"/>
    <property type="match status" value="1"/>
</dbReference>
<evidence type="ECO:0000256" key="5">
    <source>
        <dbReference type="PROSITE-ProRule" id="PRU00169"/>
    </source>
</evidence>
<protein>
    <submittedName>
        <fullName evidence="8">Two component transcriptional regulator, LuxR family</fullName>
    </submittedName>
</protein>
<organism evidence="8">
    <name type="scientific">Solibacter usitatus (strain Ellin6076)</name>
    <dbReference type="NCBI Taxonomy" id="234267"/>
    <lineage>
        <taxon>Bacteria</taxon>
        <taxon>Pseudomonadati</taxon>
        <taxon>Acidobacteriota</taxon>
        <taxon>Terriglobia</taxon>
        <taxon>Bryobacterales</taxon>
        <taxon>Solibacteraceae</taxon>
        <taxon>Candidatus Solibacter</taxon>
    </lineage>
</organism>
<dbReference type="AlphaFoldDB" id="Q021D5"/>
<feature type="modified residue" description="4-aspartylphosphate" evidence="5">
    <location>
        <position position="58"/>
    </location>
</feature>
<dbReference type="InterPro" id="IPR001789">
    <property type="entry name" value="Sig_transdc_resp-reg_receiver"/>
</dbReference>
<dbReference type="InParanoid" id="Q021D5"/>
<proteinExistence type="predicted"/>
<dbReference type="InterPro" id="IPR000792">
    <property type="entry name" value="Tscrpt_reg_LuxR_C"/>
</dbReference>
<dbReference type="PROSITE" id="PS50110">
    <property type="entry name" value="RESPONSE_REGULATORY"/>
    <property type="match status" value="1"/>
</dbReference>
<dbReference type="SMART" id="SM00421">
    <property type="entry name" value="HTH_LUXR"/>
    <property type="match status" value="1"/>
</dbReference>
<feature type="domain" description="Response regulatory" evidence="7">
    <location>
        <begin position="7"/>
        <end position="123"/>
    </location>
</feature>
<keyword evidence="1 5" id="KW-0597">Phosphoprotein</keyword>
<dbReference type="SUPFAM" id="SSF52172">
    <property type="entry name" value="CheY-like"/>
    <property type="match status" value="1"/>
</dbReference>
<dbReference type="InterPro" id="IPR039420">
    <property type="entry name" value="WalR-like"/>
</dbReference>
<dbReference type="InterPro" id="IPR011006">
    <property type="entry name" value="CheY-like_superfamily"/>
</dbReference>
<evidence type="ECO:0000256" key="1">
    <source>
        <dbReference type="ARBA" id="ARBA00022553"/>
    </source>
</evidence>
<dbReference type="Pfam" id="PF00072">
    <property type="entry name" value="Response_reg"/>
    <property type="match status" value="1"/>
</dbReference>
<evidence type="ECO:0000256" key="4">
    <source>
        <dbReference type="ARBA" id="ARBA00023163"/>
    </source>
</evidence>
<dbReference type="SUPFAM" id="SSF46894">
    <property type="entry name" value="C-terminal effector domain of the bipartite response regulators"/>
    <property type="match status" value="1"/>
</dbReference>
<dbReference type="Gene3D" id="3.40.50.2300">
    <property type="match status" value="1"/>
</dbReference>
<evidence type="ECO:0000259" key="6">
    <source>
        <dbReference type="PROSITE" id="PS50043"/>
    </source>
</evidence>
<dbReference type="FunCoup" id="Q021D5">
    <property type="interactions" value="220"/>
</dbReference>
<keyword evidence="3" id="KW-0238">DNA-binding</keyword>
<gene>
    <name evidence="8" type="ordered locus">Acid_3481</name>
</gene>
<keyword evidence="4" id="KW-0804">Transcription</keyword>
<dbReference type="PANTHER" id="PTHR43214:SF41">
    <property type="entry name" value="NITRATE_NITRITE RESPONSE REGULATOR PROTEIN NARP"/>
    <property type="match status" value="1"/>
</dbReference>
<name>Q021D5_SOLUE</name>
<dbReference type="CDD" id="cd17535">
    <property type="entry name" value="REC_NarL-like"/>
    <property type="match status" value="1"/>
</dbReference>
<reference evidence="8" key="1">
    <citation type="submission" date="2006-10" db="EMBL/GenBank/DDBJ databases">
        <title>Complete sequence of Solibacter usitatus Ellin6076.</title>
        <authorList>
            <consortium name="US DOE Joint Genome Institute"/>
            <person name="Copeland A."/>
            <person name="Lucas S."/>
            <person name="Lapidus A."/>
            <person name="Barry K."/>
            <person name="Detter J.C."/>
            <person name="Glavina del Rio T."/>
            <person name="Hammon N."/>
            <person name="Israni S."/>
            <person name="Dalin E."/>
            <person name="Tice H."/>
            <person name="Pitluck S."/>
            <person name="Thompson L.S."/>
            <person name="Brettin T."/>
            <person name="Bruce D."/>
            <person name="Han C."/>
            <person name="Tapia R."/>
            <person name="Gilna P."/>
            <person name="Schmutz J."/>
            <person name="Larimer F."/>
            <person name="Land M."/>
            <person name="Hauser L."/>
            <person name="Kyrpides N."/>
            <person name="Mikhailova N."/>
            <person name="Janssen P.H."/>
            <person name="Kuske C.R."/>
            <person name="Richardson P."/>
        </authorList>
    </citation>
    <scope>NUCLEOTIDE SEQUENCE</scope>
    <source>
        <strain evidence="8">Ellin6076</strain>
    </source>
</reference>
<dbReference type="GO" id="GO:0006355">
    <property type="term" value="P:regulation of DNA-templated transcription"/>
    <property type="evidence" value="ECO:0007669"/>
    <property type="project" value="InterPro"/>
</dbReference>
<dbReference type="CDD" id="cd06170">
    <property type="entry name" value="LuxR_C_like"/>
    <property type="match status" value="1"/>
</dbReference>
<evidence type="ECO:0000256" key="3">
    <source>
        <dbReference type="ARBA" id="ARBA00023125"/>
    </source>
</evidence>
<dbReference type="PANTHER" id="PTHR43214">
    <property type="entry name" value="TWO-COMPONENT RESPONSE REGULATOR"/>
    <property type="match status" value="1"/>
</dbReference>
<dbReference type="HOGENOM" id="CLU_000445_90_1_0"/>
<evidence type="ECO:0000313" key="8">
    <source>
        <dbReference type="EMBL" id="ABJ84454.1"/>
    </source>
</evidence>
<dbReference type="InterPro" id="IPR058245">
    <property type="entry name" value="NreC/VraR/RcsB-like_REC"/>
</dbReference>
<evidence type="ECO:0000256" key="2">
    <source>
        <dbReference type="ARBA" id="ARBA00023015"/>
    </source>
</evidence>
<dbReference type="OrthoDB" id="9780153at2"/>
<dbReference type="SMART" id="SM00448">
    <property type="entry name" value="REC"/>
    <property type="match status" value="1"/>
</dbReference>
<feature type="domain" description="HTH luxR-type" evidence="6">
    <location>
        <begin position="140"/>
        <end position="205"/>
    </location>
</feature>
<sequence precursor="true">MPEAPISVLLVDDHSLVRRGFRRMLEDDPAIVVVGEAEDGHQAVQLAGELHPRVVVMDFAMPSMNGAVAARHILRTAPETAILILSMHAEASYVRTCLEAGVRGYLLKNALDLEMVAAVKQVAAGKQVLDRRLGALDLPSGAAPAGLTTRELEVLQLIVHGKSNKEIAAVLSLSANTVAVHRANIMQTLGIHNTAELVVYAIRQGLVSIA</sequence>
<keyword evidence="2" id="KW-0805">Transcription regulation</keyword>
<dbReference type="GO" id="GO:0000160">
    <property type="term" value="P:phosphorelay signal transduction system"/>
    <property type="evidence" value="ECO:0007669"/>
    <property type="project" value="InterPro"/>
</dbReference>
<dbReference type="STRING" id="234267.Acid_3481"/>
<accession>Q021D5</accession>
<dbReference type="PROSITE" id="PS50043">
    <property type="entry name" value="HTH_LUXR_2"/>
    <property type="match status" value="1"/>
</dbReference>